<dbReference type="InterPro" id="IPR038652">
    <property type="entry name" value="Circovirus_capsid_sf"/>
</dbReference>
<organism evidence="1 2">
    <name type="scientific">Saguinus oedipus</name>
    <name type="common">Cotton-top tamarin</name>
    <name type="synonym">Oedipomidas oedipus</name>
    <dbReference type="NCBI Taxonomy" id="9490"/>
    <lineage>
        <taxon>Eukaryota</taxon>
        <taxon>Metazoa</taxon>
        <taxon>Chordata</taxon>
        <taxon>Craniata</taxon>
        <taxon>Vertebrata</taxon>
        <taxon>Euteleostomi</taxon>
        <taxon>Mammalia</taxon>
        <taxon>Eutheria</taxon>
        <taxon>Euarchontoglires</taxon>
        <taxon>Primates</taxon>
        <taxon>Haplorrhini</taxon>
        <taxon>Platyrrhini</taxon>
        <taxon>Cebidae</taxon>
        <taxon>Callitrichinae</taxon>
        <taxon>Saguinus</taxon>
    </lineage>
</organism>
<evidence type="ECO:0000313" key="1">
    <source>
        <dbReference type="EMBL" id="KAK2081122.1"/>
    </source>
</evidence>
<accession>A0ABQ9T8Q0</accession>
<sequence length="119" mass="13800">MDGQTPKLFTTWFNKATRNAWITVDKGMGTQYEGLSLSLRESRVHDMHTEYRVTIYVEFREFNTCSELRWRHGLAQTCHGYADHGYAPEPGTSAPSAEYHLWPLSRTLVQQWNQLSPAH</sequence>
<name>A0ABQ9T8Q0_SAGOE</name>
<keyword evidence="2" id="KW-1185">Reference proteome</keyword>
<dbReference type="Proteomes" id="UP001266305">
    <property type="component" value="Unassembled WGS sequence"/>
</dbReference>
<protein>
    <submittedName>
        <fullName evidence="1">Uncharacterized protein</fullName>
    </submittedName>
</protein>
<evidence type="ECO:0000313" key="2">
    <source>
        <dbReference type="Proteomes" id="UP001266305"/>
    </source>
</evidence>
<gene>
    <name evidence="1" type="ORF">P7K49_040237</name>
</gene>
<proteinExistence type="predicted"/>
<comment type="caution">
    <text evidence="1">The sequence shown here is derived from an EMBL/GenBank/DDBJ whole genome shotgun (WGS) entry which is preliminary data.</text>
</comment>
<dbReference type="EMBL" id="JASSZA010000411">
    <property type="protein sequence ID" value="KAK2081122.1"/>
    <property type="molecule type" value="Genomic_DNA"/>
</dbReference>
<reference evidence="1 2" key="1">
    <citation type="submission" date="2023-05" db="EMBL/GenBank/DDBJ databases">
        <title>B98-5 Cell Line De Novo Hybrid Assembly: An Optical Mapping Approach.</title>
        <authorList>
            <person name="Kananen K."/>
            <person name="Auerbach J.A."/>
            <person name="Kautto E."/>
            <person name="Blachly J.S."/>
        </authorList>
    </citation>
    <scope>NUCLEOTIDE SEQUENCE [LARGE SCALE GENOMIC DNA]</scope>
    <source>
        <strain evidence="1">B95-8</strain>
        <tissue evidence="1">Cell line</tissue>
    </source>
</reference>
<dbReference type="Gene3D" id="2.60.120.950">
    <property type="entry name" value="Circovirus capsid protein"/>
    <property type="match status" value="1"/>
</dbReference>